<evidence type="ECO:0000313" key="2">
    <source>
        <dbReference type="Proteomes" id="UP000324800"/>
    </source>
</evidence>
<gene>
    <name evidence="1" type="ORF">EZS28_013786</name>
</gene>
<evidence type="ECO:0000313" key="1">
    <source>
        <dbReference type="EMBL" id="KAA6390691.1"/>
    </source>
</evidence>
<accession>A0A5J4W6X9</accession>
<comment type="caution">
    <text evidence="1">The sequence shown here is derived from an EMBL/GenBank/DDBJ whole genome shotgun (WGS) entry which is preliminary data.</text>
</comment>
<dbReference type="Proteomes" id="UP000324800">
    <property type="component" value="Unassembled WGS sequence"/>
</dbReference>
<sequence>MNIKKTRTQFFANAAYISHSTLTVPIEGQNLEQLESIHRAIDGDFNQDQPATAIDSAQWKIIQQLSKRFLDELDKLKSGDVEDRNEQARVKDFTWNISAQQRLLHIKGAAEVMDIELPKQLKDFKVTNDVNQVEKYLLQAQSKANIEIALDQVTAQQHLERRDEPECIETRLATSAEVSAGISAVKRANLYGFKAYSENIHFLTKQSFDAVARVKQVLPIKLKLFQAKSLRKPSLKSESFKT</sequence>
<protein>
    <submittedName>
        <fullName evidence="1">Uncharacterized protein</fullName>
    </submittedName>
</protein>
<proteinExistence type="predicted"/>
<organism evidence="1 2">
    <name type="scientific">Streblomastix strix</name>
    <dbReference type="NCBI Taxonomy" id="222440"/>
    <lineage>
        <taxon>Eukaryota</taxon>
        <taxon>Metamonada</taxon>
        <taxon>Preaxostyla</taxon>
        <taxon>Oxymonadida</taxon>
        <taxon>Streblomastigidae</taxon>
        <taxon>Streblomastix</taxon>
    </lineage>
</organism>
<name>A0A5J4W6X9_9EUKA</name>
<dbReference type="EMBL" id="SNRW01003140">
    <property type="protein sequence ID" value="KAA6390691.1"/>
    <property type="molecule type" value="Genomic_DNA"/>
</dbReference>
<dbReference type="AlphaFoldDB" id="A0A5J4W6X9"/>
<reference evidence="1 2" key="1">
    <citation type="submission" date="2019-03" db="EMBL/GenBank/DDBJ databases">
        <title>Single cell metagenomics reveals metabolic interactions within the superorganism composed of flagellate Streblomastix strix and complex community of Bacteroidetes bacteria on its surface.</title>
        <authorList>
            <person name="Treitli S.C."/>
            <person name="Kolisko M."/>
            <person name="Husnik F."/>
            <person name="Keeling P."/>
            <person name="Hampl V."/>
        </authorList>
    </citation>
    <scope>NUCLEOTIDE SEQUENCE [LARGE SCALE GENOMIC DNA]</scope>
    <source>
        <strain evidence="1">ST1C</strain>
    </source>
</reference>